<proteinExistence type="predicted"/>
<gene>
    <name evidence="2" type="ORF">BN10_150001</name>
</gene>
<reference evidence="2 3" key="1">
    <citation type="journal article" date="2013" name="ISME J.">
        <title>A metabolic model for members of the genus Tetrasphaera involved in enhanced biological phosphorus removal.</title>
        <authorList>
            <person name="Kristiansen R."/>
            <person name="Nguyen H.T.T."/>
            <person name="Saunders A.M."/>
            <person name="Nielsen J.L."/>
            <person name="Wimmer R."/>
            <person name="Le V.Q."/>
            <person name="McIlroy S.J."/>
            <person name="Petrovski S."/>
            <person name="Seviour R.J."/>
            <person name="Calteau A."/>
            <person name="Nielsen K.L."/>
            <person name="Nielsen P.H."/>
        </authorList>
    </citation>
    <scope>NUCLEOTIDE SEQUENCE [LARGE SCALE GENOMIC DNA]</scope>
    <source>
        <strain evidence="2 3">Lp2</strain>
    </source>
</reference>
<evidence type="ECO:0000313" key="3">
    <source>
        <dbReference type="Proteomes" id="UP000013167"/>
    </source>
</evidence>
<dbReference type="HOGENOM" id="CLU_2453600_0_0_11"/>
<organism evidence="2 3">
    <name type="scientific">Phycicoccus elongatus Lp2</name>
    <dbReference type="NCBI Taxonomy" id="1193181"/>
    <lineage>
        <taxon>Bacteria</taxon>
        <taxon>Bacillati</taxon>
        <taxon>Actinomycetota</taxon>
        <taxon>Actinomycetes</taxon>
        <taxon>Micrococcales</taxon>
        <taxon>Intrasporangiaceae</taxon>
        <taxon>Phycicoccus</taxon>
    </lineage>
</organism>
<dbReference type="Proteomes" id="UP000013167">
    <property type="component" value="Unassembled WGS sequence"/>
</dbReference>
<evidence type="ECO:0000256" key="1">
    <source>
        <dbReference type="SAM" id="MobiDB-lite"/>
    </source>
</evidence>
<feature type="region of interest" description="Disordered" evidence="1">
    <location>
        <begin position="34"/>
        <end position="89"/>
    </location>
</feature>
<dbReference type="AlphaFoldDB" id="N0DY92"/>
<comment type="caution">
    <text evidence="2">The sequence shown here is derived from an EMBL/GenBank/DDBJ whole genome shotgun (WGS) entry which is preliminary data.</text>
</comment>
<keyword evidence="3" id="KW-1185">Reference proteome</keyword>
<sequence>MPRSPVRGPAPVEPVRAELVRALSVRVPGVLAGVARERQPAAPGRPEHPATPRPSPPCARDVTVNRIVGAPGRSSPSPASSRWPCSGGA</sequence>
<evidence type="ECO:0000313" key="2">
    <source>
        <dbReference type="EMBL" id="CCH69323.1"/>
    </source>
</evidence>
<feature type="compositionally biased region" description="Low complexity" evidence="1">
    <location>
        <begin position="69"/>
        <end position="82"/>
    </location>
</feature>
<name>N0DY92_9MICO</name>
<accession>N0DY92</accession>
<feature type="compositionally biased region" description="Basic and acidic residues" evidence="1">
    <location>
        <begin position="35"/>
        <end position="50"/>
    </location>
</feature>
<dbReference type="EMBL" id="CAIZ01000057">
    <property type="protein sequence ID" value="CCH69323.1"/>
    <property type="molecule type" value="Genomic_DNA"/>
</dbReference>
<protein>
    <submittedName>
        <fullName evidence="2">Uncharacterized protein</fullName>
    </submittedName>
</protein>